<reference evidence="12 13" key="1">
    <citation type="journal article" date="2012" name="J. Bacteriol.">
        <title>Genome Sequence of the Lantibiotic Bacteriocin Producer Streptococcus salivarius Strain K12.</title>
        <authorList>
            <person name="Barretto C."/>
            <person name="Alvarez-Martin P."/>
            <person name="Foata F."/>
            <person name="Renault P."/>
            <person name="Berger B."/>
        </authorList>
    </citation>
    <scope>NUCLEOTIDE SEQUENCE [LARGE SCALE GENOMIC DNA]</scope>
    <source>
        <strain evidence="12 13">K12</strain>
    </source>
</reference>
<comment type="similarity">
    <text evidence="3 9">Belongs to the peptidase S15 family.</text>
</comment>
<evidence type="ECO:0000256" key="9">
    <source>
        <dbReference type="HAMAP-Rule" id="MF_00698"/>
    </source>
</evidence>
<dbReference type="PRINTS" id="PR00923">
    <property type="entry name" value="LACTOPTASE"/>
</dbReference>
<keyword evidence="7 9" id="KW-0378">Hydrolase</keyword>
<dbReference type="PANTHER" id="PTHR43056">
    <property type="entry name" value="PEPTIDASE S9 PROLYL OLIGOPEPTIDASE"/>
    <property type="match status" value="1"/>
</dbReference>
<dbReference type="InterPro" id="IPR015251">
    <property type="entry name" value="PepX_N_dom"/>
</dbReference>
<organism evidence="12 13">
    <name type="scientific">Streptococcus salivarius K12</name>
    <dbReference type="NCBI Taxonomy" id="1200793"/>
    <lineage>
        <taxon>Bacteria</taxon>
        <taxon>Bacillati</taxon>
        <taxon>Bacillota</taxon>
        <taxon>Bacilli</taxon>
        <taxon>Lactobacillales</taxon>
        <taxon>Streptococcaceae</taxon>
        <taxon>Streptococcus</taxon>
    </lineage>
</organism>
<comment type="function">
    <text evidence="2 9">Removes N-terminal dipeptides sequentially from polypeptides having unsubstituted N-termini provided that the penultimate residue is proline.</text>
</comment>
<comment type="subcellular location">
    <subcellularLocation>
        <location evidence="9">Cytoplasm</location>
    </subcellularLocation>
</comment>
<dbReference type="Pfam" id="PF02129">
    <property type="entry name" value="Peptidase_S15"/>
    <property type="match status" value="1"/>
</dbReference>
<dbReference type="AlphaFoldDB" id="J7T4Y4"/>
<evidence type="ECO:0000256" key="6">
    <source>
        <dbReference type="ARBA" id="ARBA00022670"/>
    </source>
</evidence>
<dbReference type="InterPro" id="IPR029058">
    <property type="entry name" value="AB_hydrolase_fold"/>
</dbReference>
<evidence type="ECO:0000256" key="5">
    <source>
        <dbReference type="ARBA" id="ARBA00022438"/>
    </source>
</evidence>
<dbReference type="SMART" id="SM00939">
    <property type="entry name" value="PepX_C"/>
    <property type="match status" value="1"/>
</dbReference>
<dbReference type="InterPro" id="IPR050585">
    <property type="entry name" value="Xaa-Pro_dipeptidyl-ppase/CocE"/>
</dbReference>
<feature type="domain" description="X-Prolyl dipeptidyl aminopeptidase PepX N-terminal" evidence="11">
    <location>
        <begin position="6"/>
        <end position="148"/>
    </location>
</feature>
<keyword evidence="8 9" id="KW-0720">Serine protease</keyword>
<evidence type="ECO:0000256" key="7">
    <source>
        <dbReference type="ARBA" id="ARBA00022801"/>
    </source>
</evidence>
<dbReference type="NCBIfam" id="NF003783">
    <property type="entry name" value="PRK05371.1-4"/>
    <property type="match status" value="1"/>
</dbReference>
<evidence type="ECO:0000256" key="8">
    <source>
        <dbReference type="ARBA" id="ARBA00022825"/>
    </source>
</evidence>
<dbReference type="InterPro" id="IPR013736">
    <property type="entry name" value="Xaa-Pro_dipept_C"/>
</dbReference>
<dbReference type="Pfam" id="PF08530">
    <property type="entry name" value="PepX_C"/>
    <property type="match status" value="1"/>
</dbReference>
<dbReference type="EC" id="3.4.14.11" evidence="9"/>
<dbReference type="HAMAP" id="MF_00698">
    <property type="entry name" value="Aminopeptidase_S15"/>
    <property type="match status" value="1"/>
</dbReference>
<feature type="domain" description="Xaa-Pro dipeptidyl-peptidase C-terminal" evidence="10">
    <location>
        <begin position="519"/>
        <end position="757"/>
    </location>
</feature>
<dbReference type="Gene3D" id="3.40.50.1820">
    <property type="entry name" value="alpha/beta hydrolase"/>
    <property type="match status" value="1"/>
</dbReference>
<dbReference type="Proteomes" id="UP000006983">
    <property type="component" value="Unassembled WGS sequence"/>
</dbReference>
<dbReference type="PATRIC" id="fig|1200793.3.peg.1670"/>
<dbReference type="GO" id="GO:0008239">
    <property type="term" value="F:dipeptidyl-peptidase activity"/>
    <property type="evidence" value="ECO:0007669"/>
    <property type="project" value="UniProtKB-UniRule"/>
</dbReference>
<accession>J7T4Y4</accession>
<dbReference type="GO" id="GO:0008236">
    <property type="term" value="F:serine-type peptidase activity"/>
    <property type="evidence" value="ECO:0007669"/>
    <property type="project" value="UniProtKB-KW"/>
</dbReference>
<evidence type="ECO:0000256" key="2">
    <source>
        <dbReference type="ARBA" id="ARBA00003997"/>
    </source>
</evidence>
<dbReference type="MEROPS" id="S15.001"/>
<evidence type="ECO:0000259" key="10">
    <source>
        <dbReference type="SMART" id="SM00939"/>
    </source>
</evidence>
<gene>
    <name evidence="9" type="primary">pepX</name>
    <name evidence="12" type="ORF">RSSL_00677</name>
</gene>
<evidence type="ECO:0000313" key="13">
    <source>
        <dbReference type="Proteomes" id="UP000006983"/>
    </source>
</evidence>
<dbReference type="Gene3D" id="1.10.246.70">
    <property type="match status" value="1"/>
</dbReference>
<dbReference type="PANTHER" id="PTHR43056:SF10">
    <property type="entry name" value="COCE_NOND FAMILY, PUTATIVE (AFU_ORTHOLOGUE AFUA_7G00600)-RELATED"/>
    <property type="match status" value="1"/>
</dbReference>
<dbReference type="Gene3D" id="2.60.120.260">
    <property type="entry name" value="Galactose-binding domain-like"/>
    <property type="match status" value="1"/>
</dbReference>
<dbReference type="GO" id="GO:0005737">
    <property type="term" value="C:cytoplasm"/>
    <property type="evidence" value="ECO:0007669"/>
    <property type="project" value="UniProtKB-SubCell"/>
</dbReference>
<sequence>MRFLNMKFNQFSYIPVSPEIACQELRSLGFEVSLDASAKANFEAFVRKSFLFFEDTDLALKNWIADSETDLLTFFQSDCPLTAEVFGLVALQLLGFVPNVDFTDSAAFLEKMAFPITFDGSLNNLHQLLATRTQSGNTLIDQLVAQDLIPVSNDYVFFNGKSLATFDTNQLHREVVYVETPVDTDKDGQLDLVKVTILRPDVDFPVPAMMTASPYQQGTNEPASDKLTHKMEGDLLVKPAGDISISQPEIKAPEADLTPINPVTKAQERFAHTDTYTLNDYMLARGVASIYVSGVGTFNSEGFMTSGDYQQVLAYKAVIDWLNGRARAFTSRSRQHTITADWASGKVTTTGLSYLGTMSNALATTGVDGLEMVIAEAGISSWYDYYRENGLLVSPGGYPGEDLDTLTEFTYSRALLAGEYLRHQKNYEAYLKELSTAIDRTHGDYNQFWHDRNYVQFADRAKATVVFTHGSQDWNVKPINVYQMFNALPDSLQKHLFFHNGAHVYMNAWQSIDFRESMNALICQKLLGLNNGYTLPTVIWQNNQSEQTWEVLNNFGHDNGKNIHLGEGEASIANHYEEETFTKYGKAYQSFKDDLFADKANAITLDFELDQDIQINGRVHLELKVKSNTNRGLISAQVLEMGDKKYLAPIPALKRMNLDNGRLFKEETLRELPFKQAKYRVITKGHLNLQNRKNLLSIENVTPNEWMTIGLDLQPTIYKLNKGDKLRLVLYTTDFEHTIRDNSNYEVTVDLSQSQMTLPY</sequence>
<dbReference type="EMBL" id="ALIF01000006">
    <property type="protein sequence ID" value="EJO15680.1"/>
    <property type="molecule type" value="Genomic_DNA"/>
</dbReference>
<keyword evidence="5 9" id="KW-0031">Aminopeptidase</keyword>
<dbReference type="InterPro" id="IPR036313">
    <property type="entry name" value="PepX_N_dom_sf"/>
</dbReference>
<dbReference type="GO" id="GO:0004177">
    <property type="term" value="F:aminopeptidase activity"/>
    <property type="evidence" value="ECO:0007669"/>
    <property type="project" value="UniProtKB-KW"/>
</dbReference>
<evidence type="ECO:0000256" key="4">
    <source>
        <dbReference type="ARBA" id="ARBA00011738"/>
    </source>
</evidence>
<dbReference type="InterPro" id="IPR008979">
    <property type="entry name" value="Galactose-bd-like_sf"/>
</dbReference>
<evidence type="ECO:0000256" key="3">
    <source>
        <dbReference type="ARBA" id="ARBA00010819"/>
    </source>
</evidence>
<dbReference type="SUPFAM" id="SSF49785">
    <property type="entry name" value="Galactose-binding domain-like"/>
    <property type="match status" value="1"/>
</dbReference>
<keyword evidence="9" id="KW-0963">Cytoplasm</keyword>
<comment type="catalytic activity">
    <reaction evidence="1 9">
        <text>Hydrolyzes Xaa-Pro-|- bonds to release unblocked, N-terminal dipeptides from substrates including Ala-Pro-|-p-nitroanilide and (sequentially) Tyr-Pro-|-Phe-Pro-|-Gly-Pro-|-Ile.</text>
        <dbReference type="EC" id="3.4.14.11"/>
    </reaction>
</comment>
<dbReference type="SUPFAM" id="SSF81761">
    <property type="entry name" value="X-Prolyl dipeptidyl aminopeptidase PepX, N-terminal domain"/>
    <property type="match status" value="1"/>
</dbReference>
<keyword evidence="6 9" id="KW-0645">Protease</keyword>
<feature type="active site" description="Charge relay system" evidence="9">
    <location>
        <position position="353"/>
    </location>
</feature>
<comment type="subunit">
    <text evidence="4 9">Homodimer.</text>
</comment>
<feature type="active site" description="Charge relay system" evidence="9">
    <location>
        <position position="503"/>
    </location>
</feature>
<feature type="active site" description="Charge relay system" evidence="9">
    <location>
        <position position="473"/>
    </location>
</feature>
<evidence type="ECO:0000256" key="1">
    <source>
        <dbReference type="ARBA" id="ARBA00000123"/>
    </source>
</evidence>
<keyword evidence="13" id="KW-1185">Reference proteome</keyword>
<proteinExistence type="inferred from homology"/>
<dbReference type="InterPro" id="IPR000383">
    <property type="entry name" value="Xaa-Pro-like_dom"/>
</dbReference>
<evidence type="ECO:0000259" key="11">
    <source>
        <dbReference type="SMART" id="SM00940"/>
    </source>
</evidence>
<name>J7T4Y4_STRSL</name>
<dbReference type="Pfam" id="PF09168">
    <property type="entry name" value="PepX_N"/>
    <property type="match status" value="1"/>
</dbReference>
<evidence type="ECO:0000313" key="12">
    <source>
        <dbReference type="EMBL" id="EJO15680.1"/>
    </source>
</evidence>
<dbReference type="GO" id="GO:0006508">
    <property type="term" value="P:proteolysis"/>
    <property type="evidence" value="ECO:0007669"/>
    <property type="project" value="UniProtKB-KW"/>
</dbReference>
<comment type="caution">
    <text evidence="12">The sequence shown here is derived from an EMBL/GenBank/DDBJ whole genome shotgun (WGS) entry which is preliminary data.</text>
</comment>
<dbReference type="InterPro" id="IPR008252">
    <property type="entry name" value="Pept_S15_Xpro"/>
</dbReference>
<dbReference type="SMART" id="SM00940">
    <property type="entry name" value="PepX_N"/>
    <property type="match status" value="1"/>
</dbReference>
<protein>
    <recommendedName>
        <fullName evidence="9">Xaa-Pro dipeptidyl-peptidase</fullName>
        <ecNumber evidence="9">3.4.14.11</ecNumber>
    </recommendedName>
    <alternativeName>
        <fullName evidence="9">X-Pro dipeptidyl-peptidase</fullName>
    </alternativeName>
    <alternativeName>
        <fullName evidence="9">X-prolyl-dipeptidyl aminopeptidase</fullName>
        <shortName evidence="9">X-PDAP</shortName>
    </alternativeName>
</protein>
<dbReference type="SUPFAM" id="SSF53474">
    <property type="entry name" value="alpha/beta-Hydrolases"/>
    <property type="match status" value="1"/>
</dbReference>